<feature type="domain" description="PAC" evidence="9">
    <location>
        <begin position="604"/>
        <end position="654"/>
    </location>
</feature>
<sequence>METLSELVPTDISNNQKLSLIIRSRALTLQGPWHLEDQPEAPGGKADISGLPISFDYLITLQDSNNLIYPDDLPYVKHLVEELKEGKSLDYHFRVVTPAGEVRPLHGFGSLMQPEKAGLENQQAGIEESAPAPQAARLYETKELLQKTLDAIPQMVWMTDAEGRVQFYNDRWFAYTGLSPEQIENYALKDIDIFHPSQVKEVMPHIEACVRLGLSYHGEIMVRNYQHQYRWQICDIKPVHNETGEVERWVGTFTEVHNLFTSEKELKESKELTEAAFNTTIYGIQVFESVYDESHEIYDMRWKYHNRKAEEVFGRNLNGKYLLEEFPGMGTNGLFEIFKEVIRTGKPAEFEHLYNSEGYFNWFHVYVTNVEDTVIVTFQDITQRKREESELQESRHFIHQVADSTPDLLYITDLEKKAIVYVNRRVTEMMGIDQQDVEEKGEAIFAEAHHPLDHKKKMQHIADQELMGDDEVREIEVRLRMRDGSWRWFRIRTKVFKRKADGLVAQTISLAQDIHDTKKAQELINLQHQLDRQAARIANIGNFEWNLQTGHVTWAENLYRMLGMEPGTTEPSVERFINAIHPDDQQRMREESDIVSHMEEGPLKEYQFRLIGEGGTIRYMRTASELVNRAGERSIVGTVRDVTEDVLLHRELEERVRFIEMLIDSSVDRIIVFDKDLKFLVWNKVSEQYTKLSREKVLGKHLFETFPYIKENKRLLEATHKALDGESVFLEAEASFYENGYFDIYYLPLKNEQGQVYAVLNVIHDVSEKVKSQQDLEALNRALHQKNHELKSMNEELSTFAFIASHDLREPLRKIELFSDALMQREQGSLSENGKEFLHKMIGSIHRMNTLIDEILTFSRASAGTPKMLEFNLNQILEVVKGDLGDLLSERRVKLECQELPVIYGNPLQFSQLLQHLITNAIKFQKPDNIPHIRISSAFVMAEDIQDPFVVPHQRYLKIEVKDNGIGFEEKYTAKIFQMFQRLHGRSEFPGTGMGLAICKKVVDNHHGFIVVKSRPGEGAVFTCYFPMLK</sequence>
<evidence type="ECO:0000259" key="8">
    <source>
        <dbReference type="PROSITE" id="PS50112"/>
    </source>
</evidence>
<dbReference type="GO" id="GO:0000155">
    <property type="term" value="F:phosphorelay sensor kinase activity"/>
    <property type="evidence" value="ECO:0007669"/>
    <property type="project" value="InterPro"/>
</dbReference>
<dbReference type="InterPro" id="IPR003594">
    <property type="entry name" value="HATPase_dom"/>
</dbReference>
<dbReference type="CDD" id="cd00082">
    <property type="entry name" value="HisKA"/>
    <property type="match status" value="1"/>
</dbReference>
<keyword evidence="11" id="KW-1185">Reference proteome</keyword>
<dbReference type="InterPro" id="IPR004358">
    <property type="entry name" value="Sig_transdc_His_kin-like_C"/>
</dbReference>
<evidence type="ECO:0000256" key="1">
    <source>
        <dbReference type="ARBA" id="ARBA00000085"/>
    </source>
</evidence>
<feature type="domain" description="PAS" evidence="8">
    <location>
        <begin position="141"/>
        <end position="213"/>
    </location>
</feature>
<comment type="caution">
    <text evidence="10">The sequence shown here is derived from an EMBL/GenBank/DDBJ whole genome shotgun (WGS) entry which is preliminary data.</text>
</comment>
<feature type="domain" description="Histidine kinase" evidence="7">
    <location>
        <begin position="803"/>
        <end position="1030"/>
    </location>
</feature>
<evidence type="ECO:0000259" key="9">
    <source>
        <dbReference type="PROSITE" id="PS50113"/>
    </source>
</evidence>
<dbReference type="PANTHER" id="PTHR43304">
    <property type="entry name" value="PHYTOCHROME-LIKE PROTEIN CPH1"/>
    <property type="match status" value="1"/>
</dbReference>
<dbReference type="SUPFAM" id="SSF55785">
    <property type="entry name" value="PYP-like sensor domain (PAS domain)"/>
    <property type="match status" value="5"/>
</dbReference>
<keyword evidence="6" id="KW-0175">Coiled coil</keyword>
<dbReference type="SMART" id="SM00091">
    <property type="entry name" value="PAS"/>
    <property type="match status" value="3"/>
</dbReference>
<evidence type="ECO:0000256" key="6">
    <source>
        <dbReference type="SAM" id="Coils"/>
    </source>
</evidence>
<dbReference type="InterPro" id="IPR000700">
    <property type="entry name" value="PAS-assoc_C"/>
</dbReference>
<dbReference type="Pfam" id="PF02518">
    <property type="entry name" value="HATPase_c"/>
    <property type="match status" value="1"/>
</dbReference>
<keyword evidence="3" id="KW-0597">Phosphoprotein</keyword>
<protein>
    <recommendedName>
        <fullName evidence="2">histidine kinase</fullName>
        <ecNumber evidence="2">2.7.13.3</ecNumber>
    </recommendedName>
</protein>
<evidence type="ECO:0000256" key="4">
    <source>
        <dbReference type="ARBA" id="ARBA00022679"/>
    </source>
</evidence>
<evidence type="ECO:0000256" key="2">
    <source>
        <dbReference type="ARBA" id="ARBA00012438"/>
    </source>
</evidence>
<feature type="domain" description="PAC" evidence="9">
    <location>
        <begin position="714"/>
        <end position="778"/>
    </location>
</feature>
<dbReference type="Gene3D" id="3.30.450.20">
    <property type="entry name" value="PAS domain"/>
    <property type="match status" value="5"/>
</dbReference>
<dbReference type="InterPro" id="IPR001610">
    <property type="entry name" value="PAC"/>
</dbReference>
<dbReference type="SMART" id="SM00086">
    <property type="entry name" value="PAC"/>
    <property type="match status" value="3"/>
</dbReference>
<evidence type="ECO:0000259" key="7">
    <source>
        <dbReference type="PROSITE" id="PS50109"/>
    </source>
</evidence>
<feature type="domain" description="PAC" evidence="9">
    <location>
        <begin position="473"/>
        <end position="526"/>
    </location>
</feature>
<feature type="domain" description="PAS" evidence="8">
    <location>
        <begin position="394"/>
        <end position="469"/>
    </location>
</feature>
<dbReference type="Pfam" id="PF08447">
    <property type="entry name" value="PAS_3"/>
    <property type="match status" value="3"/>
</dbReference>
<dbReference type="InterPro" id="IPR036097">
    <property type="entry name" value="HisK_dim/P_sf"/>
</dbReference>
<dbReference type="InterPro" id="IPR003661">
    <property type="entry name" value="HisK_dim/P_dom"/>
</dbReference>
<dbReference type="SUPFAM" id="SSF47384">
    <property type="entry name" value="Homodimeric domain of signal transducing histidine kinase"/>
    <property type="match status" value="1"/>
</dbReference>
<dbReference type="InterPro" id="IPR036890">
    <property type="entry name" value="HATPase_C_sf"/>
</dbReference>
<dbReference type="Pfam" id="PF08448">
    <property type="entry name" value="PAS_4"/>
    <property type="match status" value="1"/>
</dbReference>
<keyword evidence="5" id="KW-0418">Kinase</keyword>
<dbReference type="Gene3D" id="3.30.565.10">
    <property type="entry name" value="Histidine kinase-like ATPase, C-terminal domain"/>
    <property type="match status" value="1"/>
</dbReference>
<dbReference type="Gene3D" id="1.10.287.130">
    <property type="match status" value="1"/>
</dbReference>
<dbReference type="InterPro" id="IPR013655">
    <property type="entry name" value="PAS_fold_3"/>
</dbReference>
<organism evidence="10 11">
    <name type="scientific">Chryseosolibacter histidini</name>
    <dbReference type="NCBI Taxonomy" id="2782349"/>
    <lineage>
        <taxon>Bacteria</taxon>
        <taxon>Pseudomonadati</taxon>
        <taxon>Bacteroidota</taxon>
        <taxon>Cytophagia</taxon>
        <taxon>Cytophagales</taxon>
        <taxon>Chryseotaleaceae</taxon>
        <taxon>Chryseosolibacter</taxon>
    </lineage>
</organism>
<dbReference type="RefSeq" id="WP_254161734.1">
    <property type="nucleotide sequence ID" value="NZ_JAHESF010000004.1"/>
</dbReference>
<dbReference type="InterPro" id="IPR013656">
    <property type="entry name" value="PAS_4"/>
</dbReference>
<accession>A0AAP2DHF2</accession>
<dbReference type="SMART" id="SM00388">
    <property type="entry name" value="HisKA"/>
    <property type="match status" value="1"/>
</dbReference>
<evidence type="ECO:0000256" key="3">
    <source>
        <dbReference type="ARBA" id="ARBA00022553"/>
    </source>
</evidence>
<gene>
    <name evidence="10" type="ORF">KK083_06180</name>
</gene>
<dbReference type="PROSITE" id="PS50109">
    <property type="entry name" value="HIS_KIN"/>
    <property type="match status" value="1"/>
</dbReference>
<evidence type="ECO:0000313" key="10">
    <source>
        <dbReference type="EMBL" id="MBT1696453.1"/>
    </source>
</evidence>
<dbReference type="Proteomes" id="UP001319200">
    <property type="component" value="Unassembled WGS sequence"/>
</dbReference>
<keyword evidence="4" id="KW-0808">Transferase</keyword>
<dbReference type="InterPro" id="IPR000014">
    <property type="entry name" value="PAS"/>
</dbReference>
<dbReference type="SMART" id="SM00387">
    <property type="entry name" value="HATPase_c"/>
    <property type="match status" value="1"/>
</dbReference>
<evidence type="ECO:0000313" key="11">
    <source>
        <dbReference type="Proteomes" id="UP001319200"/>
    </source>
</evidence>
<feature type="coiled-coil region" evidence="6">
    <location>
        <begin position="769"/>
        <end position="796"/>
    </location>
</feature>
<dbReference type="NCBIfam" id="TIGR00229">
    <property type="entry name" value="sensory_box"/>
    <property type="match status" value="3"/>
</dbReference>
<name>A0AAP2DHF2_9BACT</name>
<comment type="catalytic activity">
    <reaction evidence="1">
        <text>ATP + protein L-histidine = ADP + protein N-phospho-L-histidine.</text>
        <dbReference type="EC" id="2.7.13.3"/>
    </reaction>
</comment>
<proteinExistence type="predicted"/>
<evidence type="ECO:0000256" key="5">
    <source>
        <dbReference type="ARBA" id="ARBA00022777"/>
    </source>
</evidence>
<dbReference type="EC" id="2.7.13.3" evidence="2"/>
<dbReference type="PANTHER" id="PTHR43304:SF1">
    <property type="entry name" value="PAC DOMAIN-CONTAINING PROTEIN"/>
    <property type="match status" value="1"/>
</dbReference>
<dbReference type="InterPro" id="IPR005467">
    <property type="entry name" value="His_kinase_dom"/>
</dbReference>
<dbReference type="AlphaFoldDB" id="A0AAP2DHF2"/>
<reference evidence="10 11" key="1">
    <citation type="submission" date="2021-05" db="EMBL/GenBank/DDBJ databases">
        <title>A Polyphasic approach of four new species of the genus Ohtaekwangia: Ohtaekwangia histidinii sp. nov., Ohtaekwangia cretensis sp. nov., Ohtaekwangia indiensis sp. nov., Ohtaekwangia reichenbachii sp. nov. from diverse environment.</title>
        <authorList>
            <person name="Octaviana S."/>
        </authorList>
    </citation>
    <scope>NUCLEOTIDE SEQUENCE [LARGE SCALE GENOMIC DNA]</scope>
    <source>
        <strain evidence="10 11">PWU4</strain>
    </source>
</reference>
<dbReference type="InterPro" id="IPR052162">
    <property type="entry name" value="Sensor_kinase/Photoreceptor"/>
</dbReference>
<dbReference type="PROSITE" id="PS50112">
    <property type="entry name" value="PAS"/>
    <property type="match status" value="3"/>
</dbReference>
<dbReference type="CDD" id="cd00130">
    <property type="entry name" value="PAS"/>
    <property type="match status" value="3"/>
</dbReference>
<feature type="domain" description="PAS" evidence="8">
    <location>
        <begin position="655"/>
        <end position="726"/>
    </location>
</feature>
<dbReference type="PROSITE" id="PS50113">
    <property type="entry name" value="PAC"/>
    <property type="match status" value="3"/>
</dbReference>
<dbReference type="EMBL" id="JAHESF010000004">
    <property type="protein sequence ID" value="MBT1696453.1"/>
    <property type="molecule type" value="Genomic_DNA"/>
</dbReference>
<dbReference type="InterPro" id="IPR035965">
    <property type="entry name" value="PAS-like_dom_sf"/>
</dbReference>
<dbReference type="Pfam" id="PF00512">
    <property type="entry name" value="HisKA"/>
    <property type="match status" value="1"/>
</dbReference>
<dbReference type="PRINTS" id="PR00344">
    <property type="entry name" value="BCTRLSENSOR"/>
</dbReference>
<dbReference type="SUPFAM" id="SSF55874">
    <property type="entry name" value="ATPase domain of HSP90 chaperone/DNA topoisomerase II/histidine kinase"/>
    <property type="match status" value="1"/>
</dbReference>